<dbReference type="RefSeq" id="WP_184813019.1">
    <property type="nucleotide sequence ID" value="NZ_JACHJQ010000005.1"/>
</dbReference>
<feature type="compositionally biased region" description="Low complexity" evidence="1">
    <location>
        <begin position="24"/>
        <end position="42"/>
    </location>
</feature>
<evidence type="ECO:0000313" key="5">
    <source>
        <dbReference type="Proteomes" id="UP000520767"/>
    </source>
</evidence>
<name>A0A7W7Q8T4_9PSEU</name>
<keyword evidence="2" id="KW-0472">Membrane</keyword>
<dbReference type="Proteomes" id="UP000520767">
    <property type="component" value="Unassembled WGS sequence"/>
</dbReference>
<dbReference type="InterPro" id="IPR025241">
    <property type="entry name" value="DUF4190"/>
</dbReference>
<protein>
    <recommendedName>
        <fullName evidence="3">DUF4190 domain-containing protein</fullName>
    </recommendedName>
</protein>
<evidence type="ECO:0000256" key="1">
    <source>
        <dbReference type="SAM" id="MobiDB-lite"/>
    </source>
</evidence>
<feature type="transmembrane region" description="Helical" evidence="2">
    <location>
        <begin position="72"/>
        <end position="100"/>
    </location>
</feature>
<reference evidence="4 5" key="1">
    <citation type="submission" date="2020-08" db="EMBL/GenBank/DDBJ databases">
        <title>Genomic Encyclopedia of Type Strains, Phase III (KMG-III): the genomes of soil and plant-associated and newly described type strains.</title>
        <authorList>
            <person name="Whitman W."/>
        </authorList>
    </citation>
    <scope>NUCLEOTIDE SEQUENCE [LARGE SCALE GENOMIC DNA]</scope>
    <source>
        <strain evidence="4 5">CECT 8960</strain>
    </source>
</reference>
<feature type="compositionally biased region" description="Pro residues" evidence="1">
    <location>
        <begin position="43"/>
        <end position="53"/>
    </location>
</feature>
<keyword evidence="2" id="KW-1133">Transmembrane helix</keyword>
<organism evidence="4 5">
    <name type="scientific">Actinophytocola algeriensis</name>
    <dbReference type="NCBI Taxonomy" id="1768010"/>
    <lineage>
        <taxon>Bacteria</taxon>
        <taxon>Bacillati</taxon>
        <taxon>Actinomycetota</taxon>
        <taxon>Actinomycetes</taxon>
        <taxon>Pseudonocardiales</taxon>
        <taxon>Pseudonocardiaceae</taxon>
    </lineage>
</organism>
<feature type="region of interest" description="Disordered" evidence="1">
    <location>
        <begin position="1"/>
        <end position="53"/>
    </location>
</feature>
<feature type="domain" description="DUF4190" evidence="3">
    <location>
        <begin position="72"/>
        <end position="130"/>
    </location>
</feature>
<comment type="caution">
    <text evidence="4">The sequence shown here is derived from an EMBL/GenBank/DDBJ whole genome shotgun (WGS) entry which is preliminary data.</text>
</comment>
<keyword evidence="2" id="KW-0812">Transmembrane</keyword>
<dbReference type="AlphaFoldDB" id="A0A7W7Q8T4"/>
<keyword evidence="5" id="KW-1185">Reference proteome</keyword>
<proteinExistence type="predicted"/>
<dbReference type="Pfam" id="PF13828">
    <property type="entry name" value="DUF4190"/>
    <property type="match status" value="1"/>
</dbReference>
<dbReference type="EMBL" id="JACHJQ010000005">
    <property type="protein sequence ID" value="MBB4908948.1"/>
    <property type="molecule type" value="Genomic_DNA"/>
</dbReference>
<accession>A0A7W7Q8T4</accession>
<evidence type="ECO:0000259" key="3">
    <source>
        <dbReference type="Pfam" id="PF13828"/>
    </source>
</evidence>
<evidence type="ECO:0000256" key="2">
    <source>
        <dbReference type="SAM" id="Phobius"/>
    </source>
</evidence>
<gene>
    <name evidence="4" type="ORF">FHR82_005201</name>
</gene>
<feature type="transmembrane region" description="Helical" evidence="2">
    <location>
        <begin position="112"/>
        <end position="136"/>
    </location>
</feature>
<evidence type="ECO:0000313" key="4">
    <source>
        <dbReference type="EMBL" id="MBB4908948.1"/>
    </source>
</evidence>
<sequence length="141" mass="15323">MHQLGEDTVTTPQDPEGQPYYAEPPVAGAPYPAQQQYQQPYQPQYPPAYPPPGYGQPPYPYPYPPTRSTNGMAIASMVLGIVWVYWIGSILALIFGYVALKEIRQSKQAGEGMAIAGIVLGWIGIGVLVIVLLLVATRGFS</sequence>